<dbReference type="Pfam" id="PF00730">
    <property type="entry name" value="HhH-GPD"/>
    <property type="match status" value="1"/>
</dbReference>
<dbReference type="GO" id="GO:0051539">
    <property type="term" value="F:4 iron, 4 sulfur cluster binding"/>
    <property type="evidence" value="ECO:0007669"/>
    <property type="project" value="UniProtKB-KW"/>
</dbReference>
<dbReference type="Pfam" id="PF10576">
    <property type="entry name" value="EndIII_4Fe-2S"/>
    <property type="match status" value="1"/>
</dbReference>
<keyword evidence="13" id="KW-0326">Glycosidase</keyword>
<evidence type="ECO:0000313" key="16">
    <source>
        <dbReference type="Proteomes" id="UP000284057"/>
    </source>
</evidence>
<accession>A0A418KVH5</accession>
<evidence type="ECO:0000256" key="9">
    <source>
        <dbReference type="ARBA" id="ARBA00022801"/>
    </source>
</evidence>
<comment type="cofactor">
    <cofactor evidence="2">
        <name>[4Fe-4S] cluster</name>
        <dbReference type="ChEBI" id="CHEBI:49883"/>
    </cofactor>
</comment>
<keyword evidence="7" id="KW-0479">Metal-binding</keyword>
<dbReference type="InterPro" id="IPR004035">
    <property type="entry name" value="Endouclease-III_FeS-bd_BS"/>
</dbReference>
<dbReference type="Gene3D" id="1.10.1670.10">
    <property type="entry name" value="Helix-hairpin-Helix base-excision DNA repair enzymes (C-terminal)"/>
    <property type="match status" value="1"/>
</dbReference>
<evidence type="ECO:0000256" key="6">
    <source>
        <dbReference type="ARBA" id="ARBA00022485"/>
    </source>
</evidence>
<proteinExistence type="inferred from homology"/>
<dbReference type="InterPro" id="IPR011257">
    <property type="entry name" value="DNA_glycosylase"/>
</dbReference>
<keyword evidence="11" id="KW-0411">Iron-sulfur</keyword>
<dbReference type="AlphaFoldDB" id="A0A418KVH5"/>
<keyword evidence="12" id="KW-0234">DNA repair</keyword>
<keyword evidence="8" id="KW-0227">DNA damage</keyword>
<sequence length="312" mass="33945">MFSIVLFDPLRPAGGGALDSGPMHAAVLSWYSAHARDLPWRAPDRTPWGVLVSEIMLQQTPVVRVEPVWHEWMRRWPRPADLAAEEPGEAIRAWGRLGYPRRALRLHAAAAAIVERHGGMVPATYDELIALPGIGDYTAAAVASFAFGARHAVLDTNVRRVLARAVAGTQYPPTAPTAAERRLAQDLLPDADTAPRWAVAVMELGALICTARSPRCSSCPIASECAWRLAGSPRDDGPPRRGQAWHGTDRQVRGRLMAVLRESAGPVPKRLLDATWAEPVQRERALDALVADGLVEPLDGDLFRLPTSTPQS</sequence>
<evidence type="ECO:0000259" key="14">
    <source>
        <dbReference type="SMART" id="SM00478"/>
    </source>
</evidence>
<dbReference type="SUPFAM" id="SSF48150">
    <property type="entry name" value="DNA-glycosylase"/>
    <property type="match status" value="1"/>
</dbReference>
<evidence type="ECO:0000256" key="11">
    <source>
        <dbReference type="ARBA" id="ARBA00023014"/>
    </source>
</evidence>
<dbReference type="SMART" id="SM00478">
    <property type="entry name" value="ENDO3c"/>
    <property type="match status" value="1"/>
</dbReference>
<name>A0A418KVH5_9ACTN</name>
<keyword evidence="9" id="KW-0378">Hydrolase</keyword>
<comment type="catalytic activity">
    <reaction evidence="1">
        <text>Hydrolyzes free adenine bases from 7,8-dihydro-8-oxoguanine:adenine mismatched double-stranded DNA, leaving an apurinic site.</text>
        <dbReference type="EC" id="3.2.2.31"/>
    </reaction>
</comment>
<dbReference type="PROSITE" id="PS01155">
    <property type="entry name" value="ENDONUCLEASE_III_2"/>
    <property type="match status" value="1"/>
</dbReference>
<dbReference type="FunFam" id="1.10.340.30:FF:000003">
    <property type="entry name" value="A/G-specific adenine glycosylase"/>
    <property type="match status" value="1"/>
</dbReference>
<dbReference type="OrthoDB" id="9802365at2"/>
<evidence type="ECO:0000256" key="4">
    <source>
        <dbReference type="ARBA" id="ARBA00012045"/>
    </source>
</evidence>
<dbReference type="InterPro" id="IPR023170">
    <property type="entry name" value="HhH_base_excis_C"/>
</dbReference>
<dbReference type="GO" id="GO:0000701">
    <property type="term" value="F:purine-specific mismatch base pair DNA N-glycosylase activity"/>
    <property type="evidence" value="ECO:0007669"/>
    <property type="project" value="UniProtKB-EC"/>
</dbReference>
<dbReference type="PANTHER" id="PTHR42944">
    <property type="entry name" value="ADENINE DNA GLYCOSYLASE"/>
    <property type="match status" value="1"/>
</dbReference>
<dbReference type="InterPro" id="IPR003265">
    <property type="entry name" value="HhH-GPD_domain"/>
</dbReference>
<evidence type="ECO:0000256" key="8">
    <source>
        <dbReference type="ARBA" id="ARBA00022763"/>
    </source>
</evidence>
<dbReference type="Proteomes" id="UP000284057">
    <property type="component" value="Unassembled WGS sequence"/>
</dbReference>
<evidence type="ECO:0000256" key="2">
    <source>
        <dbReference type="ARBA" id="ARBA00001966"/>
    </source>
</evidence>
<keyword evidence="16" id="KW-1185">Reference proteome</keyword>
<dbReference type="GO" id="GO:0046872">
    <property type="term" value="F:metal ion binding"/>
    <property type="evidence" value="ECO:0007669"/>
    <property type="project" value="UniProtKB-KW"/>
</dbReference>
<evidence type="ECO:0000256" key="10">
    <source>
        <dbReference type="ARBA" id="ARBA00023004"/>
    </source>
</evidence>
<reference evidence="15 16" key="1">
    <citation type="submission" date="2018-09" db="EMBL/GenBank/DDBJ databases">
        <title>Isolation, diversity and antifungal activity of actinobacteria from wheat.</title>
        <authorList>
            <person name="Han C."/>
        </authorList>
    </citation>
    <scope>NUCLEOTIDE SEQUENCE [LARGE SCALE GENOMIC DNA]</scope>
    <source>
        <strain evidence="15 16">NEAU-YY265</strain>
    </source>
</reference>
<dbReference type="EMBL" id="QUAL01000036">
    <property type="protein sequence ID" value="RIQ34088.1"/>
    <property type="molecule type" value="Genomic_DNA"/>
</dbReference>
<keyword evidence="6" id="KW-0004">4Fe-4S</keyword>
<feature type="domain" description="HhH-GPD" evidence="14">
    <location>
        <begin position="56"/>
        <end position="207"/>
    </location>
</feature>
<comment type="similarity">
    <text evidence="3">Belongs to the Nth/MutY family.</text>
</comment>
<dbReference type="InterPro" id="IPR004036">
    <property type="entry name" value="Endonuclease-III-like_CS2"/>
</dbReference>
<evidence type="ECO:0000256" key="1">
    <source>
        <dbReference type="ARBA" id="ARBA00000843"/>
    </source>
</evidence>
<evidence type="ECO:0000256" key="5">
    <source>
        <dbReference type="ARBA" id="ARBA00022023"/>
    </source>
</evidence>
<dbReference type="InterPro" id="IPR003651">
    <property type="entry name" value="Endonuclease3_FeS-loop_motif"/>
</dbReference>
<evidence type="ECO:0000313" key="15">
    <source>
        <dbReference type="EMBL" id="RIQ34088.1"/>
    </source>
</evidence>
<protein>
    <recommendedName>
        <fullName evidence="5">Adenine DNA glycosylase</fullName>
        <ecNumber evidence="4">3.2.2.31</ecNumber>
    </recommendedName>
</protein>
<dbReference type="Pfam" id="PF00633">
    <property type="entry name" value="HHH"/>
    <property type="match status" value="1"/>
</dbReference>
<dbReference type="Gene3D" id="1.10.340.30">
    <property type="entry name" value="Hypothetical protein, domain 2"/>
    <property type="match status" value="1"/>
</dbReference>
<dbReference type="EC" id="3.2.2.31" evidence="4"/>
<evidence type="ECO:0000256" key="12">
    <source>
        <dbReference type="ARBA" id="ARBA00023204"/>
    </source>
</evidence>
<evidence type="ECO:0000256" key="3">
    <source>
        <dbReference type="ARBA" id="ARBA00008343"/>
    </source>
</evidence>
<dbReference type="GO" id="GO:0006284">
    <property type="term" value="P:base-excision repair"/>
    <property type="evidence" value="ECO:0007669"/>
    <property type="project" value="InterPro"/>
</dbReference>
<dbReference type="GO" id="GO:0034039">
    <property type="term" value="F:8-oxo-7,8-dihydroguanine DNA N-glycosylase activity"/>
    <property type="evidence" value="ECO:0007669"/>
    <property type="project" value="TreeGrafter"/>
</dbReference>
<dbReference type="PANTHER" id="PTHR42944:SF1">
    <property type="entry name" value="ADENINE DNA GLYCOSYLASE"/>
    <property type="match status" value="1"/>
</dbReference>
<dbReference type="GO" id="GO:0032357">
    <property type="term" value="F:oxidized purine DNA binding"/>
    <property type="evidence" value="ECO:0007669"/>
    <property type="project" value="TreeGrafter"/>
</dbReference>
<dbReference type="SMART" id="SM00525">
    <property type="entry name" value="FES"/>
    <property type="match status" value="1"/>
</dbReference>
<dbReference type="CDD" id="cd00056">
    <property type="entry name" value="ENDO3c"/>
    <property type="match status" value="1"/>
</dbReference>
<gene>
    <name evidence="15" type="ORF">DY240_03975</name>
</gene>
<dbReference type="PROSITE" id="PS00764">
    <property type="entry name" value="ENDONUCLEASE_III_1"/>
    <property type="match status" value="1"/>
</dbReference>
<dbReference type="GO" id="GO:0035485">
    <property type="term" value="F:adenine/guanine mispair binding"/>
    <property type="evidence" value="ECO:0007669"/>
    <property type="project" value="TreeGrafter"/>
</dbReference>
<keyword evidence="10" id="KW-0408">Iron</keyword>
<dbReference type="GO" id="GO:0006298">
    <property type="term" value="P:mismatch repair"/>
    <property type="evidence" value="ECO:0007669"/>
    <property type="project" value="TreeGrafter"/>
</dbReference>
<evidence type="ECO:0000256" key="13">
    <source>
        <dbReference type="ARBA" id="ARBA00023295"/>
    </source>
</evidence>
<dbReference type="InterPro" id="IPR000445">
    <property type="entry name" value="HhH_motif"/>
</dbReference>
<organism evidence="15 16">
    <name type="scientific">Jiangella rhizosphaerae</name>
    <dbReference type="NCBI Taxonomy" id="2293569"/>
    <lineage>
        <taxon>Bacteria</taxon>
        <taxon>Bacillati</taxon>
        <taxon>Actinomycetota</taxon>
        <taxon>Actinomycetes</taxon>
        <taxon>Jiangellales</taxon>
        <taxon>Jiangellaceae</taxon>
        <taxon>Jiangella</taxon>
    </lineage>
</organism>
<comment type="caution">
    <text evidence="15">The sequence shown here is derived from an EMBL/GenBank/DDBJ whole genome shotgun (WGS) entry which is preliminary data.</text>
</comment>
<dbReference type="InterPro" id="IPR044298">
    <property type="entry name" value="MIG/MutY"/>
</dbReference>
<evidence type="ECO:0000256" key="7">
    <source>
        <dbReference type="ARBA" id="ARBA00022723"/>
    </source>
</evidence>